<reference evidence="2 3" key="1">
    <citation type="journal article" date="2018" name="BMC Genomics">
        <title>Genomic comparison of Trypanosoma conorhini and Trypanosoma rangeli to Trypanosoma cruzi strains of high and low virulence.</title>
        <authorList>
            <person name="Bradwell K.R."/>
            <person name="Koparde V.N."/>
            <person name="Matveyev A.V."/>
            <person name="Serrano M.G."/>
            <person name="Alves J.M."/>
            <person name="Parikh H."/>
            <person name="Huang B."/>
            <person name="Lee V."/>
            <person name="Espinosa-Alvarez O."/>
            <person name="Ortiz P.A."/>
            <person name="Costa-Martins A.G."/>
            <person name="Teixeira M.M."/>
            <person name="Buck G.A."/>
        </authorList>
    </citation>
    <scope>NUCLEOTIDE SEQUENCE [LARGE SCALE GENOMIC DNA]</scope>
    <source>
        <strain evidence="2 3">AM80</strain>
    </source>
</reference>
<keyword evidence="3" id="KW-1185">Reference proteome</keyword>
<dbReference type="Proteomes" id="UP000283634">
    <property type="component" value="Unassembled WGS sequence"/>
</dbReference>
<dbReference type="EMBL" id="MKGL01001052">
    <property type="protein sequence ID" value="RNE94835.1"/>
    <property type="molecule type" value="Genomic_DNA"/>
</dbReference>
<gene>
    <name evidence="2" type="ORF">TraAM80_10560</name>
</gene>
<organism evidence="2 3">
    <name type="scientific">Trypanosoma rangeli</name>
    <dbReference type="NCBI Taxonomy" id="5698"/>
    <lineage>
        <taxon>Eukaryota</taxon>
        <taxon>Discoba</taxon>
        <taxon>Euglenozoa</taxon>
        <taxon>Kinetoplastea</taxon>
        <taxon>Metakinetoplastina</taxon>
        <taxon>Trypanosomatida</taxon>
        <taxon>Trypanosomatidae</taxon>
        <taxon>Trypanosoma</taxon>
        <taxon>Herpetosoma</taxon>
    </lineage>
</organism>
<dbReference type="RefSeq" id="XP_029232987.1">
    <property type="nucleotide sequence ID" value="XM_029387173.1"/>
</dbReference>
<accession>A0A3R7MT68</accession>
<proteinExistence type="predicted"/>
<feature type="region of interest" description="Disordered" evidence="1">
    <location>
        <begin position="99"/>
        <end position="137"/>
    </location>
</feature>
<name>A0A3R7MT68_TRYRA</name>
<dbReference type="GeneID" id="40334493"/>
<evidence type="ECO:0000256" key="1">
    <source>
        <dbReference type="SAM" id="MobiDB-lite"/>
    </source>
</evidence>
<sequence>MCAPLPGPCWAFLSTVVGHAASCDGRVPPHRVFDLLLELTRSYYLFIYCSEGPADKGDSNAPVPTCYGALVVVAADVLRHGPPHRCQALMHVQRDNGEERLMPSQDGAGVTPERARVPGERTPPPQERRGRGSRSLSASWCPSWTWMTQTSTALKKGSSVQRFWATLASAWRTTSSPVGKRLGCSKLSSHLPSSCTQSASLCSA</sequence>
<evidence type="ECO:0000313" key="2">
    <source>
        <dbReference type="EMBL" id="RNE94835.1"/>
    </source>
</evidence>
<comment type="caution">
    <text evidence="2">The sequence shown here is derived from an EMBL/GenBank/DDBJ whole genome shotgun (WGS) entry which is preliminary data.</text>
</comment>
<evidence type="ECO:0000313" key="3">
    <source>
        <dbReference type="Proteomes" id="UP000283634"/>
    </source>
</evidence>
<dbReference type="AlphaFoldDB" id="A0A3R7MT68"/>
<protein>
    <submittedName>
        <fullName evidence="2">Uncharacterized protein</fullName>
    </submittedName>
</protein>